<dbReference type="InParanoid" id="A0A420XRI3"/>
<dbReference type="GO" id="GO:0005524">
    <property type="term" value="F:ATP binding"/>
    <property type="evidence" value="ECO:0007669"/>
    <property type="project" value="UniProtKB-KW"/>
</dbReference>
<dbReference type="PANTHER" id="PTHR47957:SF3">
    <property type="entry name" value="ATP-DEPENDENT HELICASE HRQ1"/>
    <property type="match status" value="1"/>
</dbReference>
<keyword evidence="4" id="KW-0347">Helicase</keyword>
<keyword evidence="1" id="KW-0547">Nucleotide-binding</keyword>
<dbReference type="GO" id="GO:0036297">
    <property type="term" value="P:interstrand cross-link repair"/>
    <property type="evidence" value="ECO:0007669"/>
    <property type="project" value="TreeGrafter"/>
</dbReference>
<keyword evidence="2" id="KW-0067">ATP-binding</keyword>
<evidence type="ECO:0000313" key="4">
    <source>
        <dbReference type="EMBL" id="RKS77495.1"/>
    </source>
</evidence>
<dbReference type="Gene3D" id="3.40.50.300">
    <property type="entry name" value="P-loop containing nucleotide triphosphate hydrolases"/>
    <property type="match status" value="2"/>
</dbReference>
<sequence>MTEAPPPLSVLGLTDYLQQCFLRFYNTAYELRDTAVRAERQALLTQPGTVFAEPFLELMPSYASDTATLHDTMAAFGTPEAASLVHAGLLDQDYPYTHQATALRHSHDGRDVVVATGTGSGKTEAFLLPVLQRLVAESRTWEPETTTSVPWWSGAGDYTASRRPGPGRPAAVRALLLYPMNALVEDQMVRLRKSLDSPEARAWLNEHRPGNRFYFGRYTGRTPVRGTSATASKDRTNELRKLMRSADRRHQKLLDKIKKDPDAERSRYFLPAVDGGEMTNRWDMQAAPPDILITNYSMLSIALGRSDEQNLLAATREWIAASPSNIFTLVVDELHMYRGTAGTEVAYLLRRLLMALGLDTRPSQLSVIATSASIHDDAEGRSFLSQFFARPASRPFSFVTSTHETEDGSDLLERLGQDLTTSTDAADVSLPTDGSLRRALAHAWTEPGGKLKPRSFADAARRAFPASRTPEQTLEALVGRLAYEHTPDARFRAHVFVRTLQGLWACSDPSCPRDAQPQEAEPRSVGRIYSSPRFTCDCGSRVLELLYCQSCGETLLGGYVTRVKGKEFLVSTMSALEDLPDAAPAGRNADNYRVYWPSTRTPAVAAWTATGTKLPDDPVAPGYRLSFAKANLAPGSGKLDRPQLGHTGYTFRIESPNVPGAPARMPAFPTRCPSCGDNWEYTNKGAVEDPQRSRSPIRTQGVGFNRANQVLTGALKRRLDSSLVVFSDSRQGAARVAADLELAHYLDLVRALVLVELESTNGDLALIQSYLGGDESAEPTAAWERLEASNLNAANAMFKRSLGKQLSDVDSAAIRQAEAALSGTPSLIDLVNATEPRLLTLGVNPAGAANSMQQTKAKAPQPWTELYSWTSSPARDRGAALDAPQAALLADLRQALSKQVARTVFAGGDRDIEALGLAHAVPPHSITLPGLSSDTSHEMACSVIRIMGRRRRMAWFSDHRRSWPREVTDYVKAVVQANPSAPDAQTLLDALGVTLGIGDQNGYQLQPDKVRLTTPAQPRTVHRCLTCRTRHLHPSAGACVACGRALGAEPWPENLEHEAYYSWLARDGGGAYRLHCEELSGQTDPLEAQARQAQFQQVFLDGDETPVVDQVDVLSVTTTMEAGVDIGALLGVVMANMPPQRFNYQQRVGRAGRRSEHLAVALTVCRGARSHDEYYFSHPEAITGDKPPQPFLDMRSGPILRRAYAAEVLTRAFADLSADLPDFAPGRSIHGQFGSRQGWLDTPRLAHLLQRWLDGHGGDLRTIAVRLLAATAHEPDSDRTLSTWATTSLVPEITRIVREGRGSELSETLARGGLLPMFGFPTNTRLLYTARPKDGREASTLDRNDDIAVSEFAPGSEVVRDKAIHTAIGLVGYWQTGNGHWKPDPDPLGPVDNAGICRACLSITSKPTDTCPTCGAGEPLFQQTPLAEPAGYRTTYRPRDYEQLSDPTARAAQPRLSLPPVDGRTVENATVRVANAEIVAVNDNNAKLFHFTRAMRIYQGKASPADGLVEASSLVAYGDDRPALDNHQRIGDVLPGVALAARRRTDVLVLAAAGTPPEFTIDIRTPAGRGAWASLGYLVRDAAVKWLDIGPGEIEIGVHPGQPAADGSVVPGELFVADTLANGAGYAVRLGQDPHALLEHAGAYANELSRHGDPACDSSCYQCLRDYSNRPWHALLDWRLACDLLDLLSKRPVPLDSHRDRDQRALDALARDFKAEPLPTGPLPALRARNGTVLAATHPFEDTAPHTVAPRVAAARAAWPTARLVSSFDLVRRPESIVGHLVGNST</sequence>
<feature type="domain" description="Helicase ATP-binding" evidence="3">
    <location>
        <begin position="103"/>
        <end position="392"/>
    </location>
</feature>
<dbReference type="Pfam" id="PF00271">
    <property type="entry name" value="Helicase_C"/>
    <property type="match status" value="1"/>
</dbReference>
<name>A0A420XRI3_9ACTN</name>
<gene>
    <name evidence="4" type="ORF">CLV35_1182</name>
</gene>
<dbReference type="Pfam" id="PF00270">
    <property type="entry name" value="DEAD"/>
    <property type="match status" value="1"/>
</dbReference>
<proteinExistence type="predicted"/>
<reference evidence="4 5" key="1">
    <citation type="submission" date="2018-10" db="EMBL/GenBank/DDBJ databases">
        <title>Genomic Encyclopedia of Archaeal and Bacterial Type Strains, Phase II (KMG-II): from individual species to whole genera.</title>
        <authorList>
            <person name="Goeker M."/>
        </authorList>
    </citation>
    <scope>NUCLEOTIDE SEQUENCE [LARGE SCALE GENOMIC DNA]</scope>
    <source>
        <strain evidence="4 5">RP-AC37</strain>
    </source>
</reference>
<dbReference type="InterPro" id="IPR011545">
    <property type="entry name" value="DEAD/DEAH_box_helicase_dom"/>
</dbReference>
<dbReference type="GO" id="GO:0043138">
    <property type="term" value="F:3'-5' DNA helicase activity"/>
    <property type="evidence" value="ECO:0007669"/>
    <property type="project" value="TreeGrafter"/>
</dbReference>
<dbReference type="SMART" id="SM00487">
    <property type="entry name" value="DEXDc"/>
    <property type="match status" value="1"/>
</dbReference>
<dbReference type="SUPFAM" id="SSF52540">
    <property type="entry name" value="P-loop containing nucleoside triphosphate hydrolases"/>
    <property type="match status" value="2"/>
</dbReference>
<dbReference type="OrthoDB" id="3197455at2"/>
<organism evidence="4 5">
    <name type="scientific">Motilibacter peucedani</name>
    <dbReference type="NCBI Taxonomy" id="598650"/>
    <lineage>
        <taxon>Bacteria</taxon>
        <taxon>Bacillati</taxon>
        <taxon>Actinomycetota</taxon>
        <taxon>Actinomycetes</taxon>
        <taxon>Motilibacterales</taxon>
        <taxon>Motilibacteraceae</taxon>
        <taxon>Motilibacter</taxon>
    </lineage>
</organism>
<dbReference type="InterPro" id="IPR014001">
    <property type="entry name" value="Helicase_ATP-bd"/>
</dbReference>
<accession>A0A420XRI3</accession>
<dbReference type="InterPro" id="IPR001650">
    <property type="entry name" value="Helicase_C-like"/>
</dbReference>
<dbReference type="SMART" id="SM00490">
    <property type="entry name" value="HELICc"/>
    <property type="match status" value="1"/>
</dbReference>
<dbReference type="PROSITE" id="PS51192">
    <property type="entry name" value="HELICASE_ATP_BIND_1"/>
    <property type="match status" value="1"/>
</dbReference>
<evidence type="ECO:0000256" key="2">
    <source>
        <dbReference type="ARBA" id="ARBA00022840"/>
    </source>
</evidence>
<dbReference type="GO" id="GO:0003676">
    <property type="term" value="F:nucleic acid binding"/>
    <property type="evidence" value="ECO:0007669"/>
    <property type="project" value="InterPro"/>
</dbReference>
<dbReference type="EMBL" id="RBWV01000010">
    <property type="protein sequence ID" value="RKS77495.1"/>
    <property type="molecule type" value="Genomic_DNA"/>
</dbReference>
<evidence type="ECO:0000259" key="3">
    <source>
        <dbReference type="PROSITE" id="PS51192"/>
    </source>
</evidence>
<dbReference type="RefSeq" id="WP_121192527.1">
    <property type="nucleotide sequence ID" value="NZ_RBWV01000010.1"/>
</dbReference>
<comment type="caution">
    <text evidence="4">The sequence shown here is derived from an EMBL/GenBank/DDBJ whole genome shotgun (WGS) entry which is preliminary data.</text>
</comment>
<keyword evidence="4" id="KW-0378">Hydrolase</keyword>
<protein>
    <submittedName>
        <fullName evidence="4">Helicase-like protein</fullName>
    </submittedName>
</protein>
<dbReference type="Proteomes" id="UP000281955">
    <property type="component" value="Unassembled WGS sequence"/>
</dbReference>
<keyword evidence="5" id="KW-1185">Reference proteome</keyword>
<evidence type="ECO:0000256" key="1">
    <source>
        <dbReference type="ARBA" id="ARBA00022741"/>
    </source>
</evidence>
<evidence type="ECO:0000313" key="5">
    <source>
        <dbReference type="Proteomes" id="UP000281955"/>
    </source>
</evidence>
<dbReference type="InterPro" id="IPR027417">
    <property type="entry name" value="P-loop_NTPase"/>
</dbReference>
<dbReference type="GO" id="GO:0006289">
    <property type="term" value="P:nucleotide-excision repair"/>
    <property type="evidence" value="ECO:0007669"/>
    <property type="project" value="TreeGrafter"/>
</dbReference>
<dbReference type="PANTHER" id="PTHR47957">
    <property type="entry name" value="ATP-DEPENDENT HELICASE HRQ1"/>
    <property type="match status" value="1"/>
</dbReference>